<evidence type="ECO:0000256" key="6">
    <source>
        <dbReference type="ARBA" id="ARBA00022989"/>
    </source>
</evidence>
<evidence type="ECO:0000313" key="11">
    <source>
        <dbReference type="EMBL" id="MBH0238759.1"/>
    </source>
</evidence>
<keyword evidence="4" id="KW-1003">Cell membrane</keyword>
<keyword evidence="3 8" id="KW-0813">Transport</keyword>
<dbReference type="GO" id="GO:0055085">
    <property type="term" value="P:transmembrane transport"/>
    <property type="evidence" value="ECO:0007669"/>
    <property type="project" value="InterPro"/>
</dbReference>
<dbReference type="Proteomes" id="UP000631694">
    <property type="component" value="Unassembled WGS sequence"/>
</dbReference>
<feature type="transmembrane region" description="Helical" evidence="8">
    <location>
        <begin position="274"/>
        <end position="296"/>
    </location>
</feature>
<dbReference type="PROSITE" id="PS50928">
    <property type="entry name" value="ABC_TM1"/>
    <property type="match status" value="1"/>
</dbReference>
<gene>
    <name evidence="11" type="ORF">I5731_13060</name>
</gene>
<comment type="subcellular location">
    <subcellularLocation>
        <location evidence="1 8">Cell membrane</location>
        <topology evidence="1 8">Multi-pass membrane protein</topology>
    </subcellularLocation>
</comment>
<comment type="similarity">
    <text evidence="2">Belongs to the binding-protein-dependent transport system permease family. CysTW subfamily.</text>
</comment>
<sequence length="310" mass="32993">MRPGRRPSCEDPLTQVEASARPRRPGLPRPPLAALPAALLVVGLGLAPLALIAFWSFWRFDPATYWITPDYTLASYAALMDTGRLPVLLRTLGLSALTAALATLLALPAAAVIGLMSGPRKAAVLIALFTVPFFTSALIRAFAWRLVLGRNGAINQTLVAAGLIDEPLEWLLFSNFAVIVGMLAAYLPFAVVPLVLAFGRIEPSVIRASQDLGAGFWTTFRRVILPLVLPGAVAGFLFVFVVALGTSSEIQLLGGAGDSSISIMINDVMRVVNFPLAFAIATVVVAVAVAVLLVAVRFFRLSKLFEDLGT</sequence>
<evidence type="ECO:0000313" key="12">
    <source>
        <dbReference type="Proteomes" id="UP000631694"/>
    </source>
</evidence>
<protein>
    <submittedName>
        <fullName evidence="11">ABC transporter permease</fullName>
    </submittedName>
</protein>
<dbReference type="AlphaFoldDB" id="A0A931I3I0"/>
<feature type="transmembrane region" description="Helical" evidence="8">
    <location>
        <begin position="32"/>
        <end position="58"/>
    </location>
</feature>
<dbReference type="GO" id="GO:0005886">
    <property type="term" value="C:plasma membrane"/>
    <property type="evidence" value="ECO:0007669"/>
    <property type="project" value="UniProtKB-SubCell"/>
</dbReference>
<dbReference type="Gene3D" id="1.10.3720.10">
    <property type="entry name" value="MetI-like"/>
    <property type="match status" value="1"/>
</dbReference>
<accession>A0A931I3I0</accession>
<evidence type="ECO:0000256" key="9">
    <source>
        <dbReference type="SAM" id="MobiDB-lite"/>
    </source>
</evidence>
<dbReference type="Pfam" id="PF00528">
    <property type="entry name" value="BPD_transp_1"/>
    <property type="match status" value="1"/>
</dbReference>
<proteinExistence type="inferred from homology"/>
<keyword evidence="6 8" id="KW-1133">Transmembrane helix</keyword>
<organism evidence="11 12">
    <name type="scientific">Methylobrevis albus</name>
    <dbReference type="NCBI Taxonomy" id="2793297"/>
    <lineage>
        <taxon>Bacteria</taxon>
        <taxon>Pseudomonadati</taxon>
        <taxon>Pseudomonadota</taxon>
        <taxon>Alphaproteobacteria</taxon>
        <taxon>Hyphomicrobiales</taxon>
        <taxon>Pleomorphomonadaceae</taxon>
        <taxon>Methylobrevis</taxon>
    </lineage>
</organism>
<dbReference type="InterPro" id="IPR035906">
    <property type="entry name" value="MetI-like_sf"/>
</dbReference>
<keyword evidence="5 8" id="KW-0812">Transmembrane</keyword>
<keyword evidence="7 8" id="KW-0472">Membrane</keyword>
<keyword evidence="12" id="KW-1185">Reference proteome</keyword>
<evidence type="ECO:0000256" key="4">
    <source>
        <dbReference type="ARBA" id="ARBA00022475"/>
    </source>
</evidence>
<evidence type="ECO:0000256" key="2">
    <source>
        <dbReference type="ARBA" id="ARBA00007069"/>
    </source>
</evidence>
<feature type="domain" description="ABC transmembrane type-1" evidence="10">
    <location>
        <begin position="88"/>
        <end position="295"/>
    </location>
</feature>
<evidence type="ECO:0000256" key="5">
    <source>
        <dbReference type="ARBA" id="ARBA00022692"/>
    </source>
</evidence>
<feature type="transmembrane region" description="Helical" evidence="8">
    <location>
        <begin position="92"/>
        <end position="115"/>
    </location>
</feature>
<evidence type="ECO:0000256" key="8">
    <source>
        <dbReference type="RuleBase" id="RU363032"/>
    </source>
</evidence>
<dbReference type="PANTHER" id="PTHR42929">
    <property type="entry name" value="INNER MEMBRANE ABC TRANSPORTER PERMEASE PROTEIN YDCU-RELATED-RELATED"/>
    <property type="match status" value="1"/>
</dbReference>
<reference evidence="11" key="1">
    <citation type="submission" date="2020-12" db="EMBL/GenBank/DDBJ databases">
        <title>Methylobrevis albus sp. nov., isolated from fresh water lack sediment.</title>
        <authorList>
            <person name="Zou Q."/>
        </authorList>
    </citation>
    <scope>NUCLEOTIDE SEQUENCE</scope>
    <source>
        <strain evidence="11">L22</strain>
    </source>
</reference>
<evidence type="ECO:0000256" key="7">
    <source>
        <dbReference type="ARBA" id="ARBA00023136"/>
    </source>
</evidence>
<dbReference type="InterPro" id="IPR000515">
    <property type="entry name" value="MetI-like"/>
</dbReference>
<dbReference type="EMBL" id="JADZLT010000051">
    <property type="protein sequence ID" value="MBH0238759.1"/>
    <property type="molecule type" value="Genomic_DNA"/>
</dbReference>
<dbReference type="CDD" id="cd06261">
    <property type="entry name" value="TM_PBP2"/>
    <property type="match status" value="1"/>
</dbReference>
<name>A0A931I3I0_9HYPH</name>
<dbReference type="SUPFAM" id="SSF161098">
    <property type="entry name" value="MetI-like"/>
    <property type="match status" value="1"/>
</dbReference>
<feature type="transmembrane region" description="Helical" evidence="8">
    <location>
        <begin position="122"/>
        <end position="143"/>
    </location>
</feature>
<evidence type="ECO:0000256" key="3">
    <source>
        <dbReference type="ARBA" id="ARBA00022448"/>
    </source>
</evidence>
<feature type="transmembrane region" description="Helical" evidence="8">
    <location>
        <begin position="220"/>
        <end position="244"/>
    </location>
</feature>
<dbReference type="PANTHER" id="PTHR42929:SF5">
    <property type="entry name" value="ABC TRANSPORTER PERMEASE PROTEIN"/>
    <property type="match status" value="1"/>
</dbReference>
<feature type="transmembrane region" description="Helical" evidence="8">
    <location>
        <begin position="176"/>
        <end position="199"/>
    </location>
</feature>
<evidence type="ECO:0000256" key="1">
    <source>
        <dbReference type="ARBA" id="ARBA00004651"/>
    </source>
</evidence>
<evidence type="ECO:0000259" key="10">
    <source>
        <dbReference type="PROSITE" id="PS50928"/>
    </source>
</evidence>
<feature type="region of interest" description="Disordered" evidence="9">
    <location>
        <begin position="1"/>
        <end position="25"/>
    </location>
</feature>
<comment type="caution">
    <text evidence="11">The sequence shown here is derived from an EMBL/GenBank/DDBJ whole genome shotgun (WGS) entry which is preliminary data.</text>
</comment>